<organism evidence="1">
    <name type="scientific">marine sediment metagenome</name>
    <dbReference type="NCBI Taxonomy" id="412755"/>
    <lineage>
        <taxon>unclassified sequences</taxon>
        <taxon>metagenomes</taxon>
        <taxon>ecological metagenomes</taxon>
    </lineage>
</organism>
<name>X1C5B9_9ZZZZ</name>
<reference evidence="1" key="1">
    <citation type="journal article" date="2014" name="Front. Microbiol.">
        <title>High frequency of phylogenetically diverse reductive dehalogenase-homologous genes in deep subseafloor sedimentary metagenomes.</title>
        <authorList>
            <person name="Kawai M."/>
            <person name="Futagami T."/>
            <person name="Toyoda A."/>
            <person name="Takaki Y."/>
            <person name="Nishi S."/>
            <person name="Hori S."/>
            <person name="Arai W."/>
            <person name="Tsubouchi T."/>
            <person name="Morono Y."/>
            <person name="Uchiyama I."/>
            <person name="Ito T."/>
            <person name="Fujiyama A."/>
            <person name="Inagaki F."/>
            <person name="Takami H."/>
        </authorList>
    </citation>
    <scope>NUCLEOTIDE SEQUENCE</scope>
    <source>
        <strain evidence="1">Expedition CK06-06</strain>
    </source>
</reference>
<evidence type="ECO:0000313" key="1">
    <source>
        <dbReference type="EMBL" id="GAG79581.1"/>
    </source>
</evidence>
<proteinExistence type="predicted"/>
<protein>
    <submittedName>
        <fullName evidence="1">Uncharacterized protein</fullName>
    </submittedName>
</protein>
<accession>X1C5B9</accession>
<dbReference type="EMBL" id="BART01018914">
    <property type="protein sequence ID" value="GAG79581.1"/>
    <property type="molecule type" value="Genomic_DNA"/>
</dbReference>
<feature type="non-terminal residue" evidence="1">
    <location>
        <position position="1"/>
    </location>
</feature>
<sequence>GIVNEPVTGASDWDTEFSWPSNGVYQKTTVNGAWVLRRFQLPETAAVVDEATVVVEKGIYRTSVTGNTFTVAFDGLGLSDLPITQDDVTTEIGSYDPRDPTTFVVTTAGPSNEAAGSLGKMLSLVDDNNAKDLTGESLEQSIQFANVLGSPSGATGTILLKQELPTIEKAISLDTTSRYQLQQGSFETIVIDGSRITSTRGGAFVSSTTPINGLEYHGDAGTSITVDGFEIPEEPTIGELRGVRLVGFDQGGAVVVEGVSNLLIEDIIVGLDASNASRSSLYGIQVIDSGSDGPV</sequence>
<feature type="non-terminal residue" evidence="1">
    <location>
        <position position="295"/>
    </location>
</feature>
<dbReference type="AlphaFoldDB" id="X1C5B9"/>
<gene>
    <name evidence="1" type="ORF">S01H4_35551</name>
</gene>
<comment type="caution">
    <text evidence="1">The sequence shown here is derived from an EMBL/GenBank/DDBJ whole genome shotgun (WGS) entry which is preliminary data.</text>
</comment>